<feature type="transmembrane region" description="Helical" evidence="5">
    <location>
        <begin position="20"/>
        <end position="42"/>
    </location>
</feature>
<accession>A0ABT9QCG3</accession>
<dbReference type="RefSeq" id="WP_307558541.1">
    <property type="nucleotide sequence ID" value="NZ_JAUSQU010000001.1"/>
</dbReference>
<organism evidence="7 8">
    <name type="scientific">Streptosporangium lutulentum</name>
    <dbReference type="NCBI Taxonomy" id="1461250"/>
    <lineage>
        <taxon>Bacteria</taxon>
        <taxon>Bacillati</taxon>
        <taxon>Actinomycetota</taxon>
        <taxon>Actinomycetes</taxon>
        <taxon>Streptosporangiales</taxon>
        <taxon>Streptosporangiaceae</taxon>
        <taxon>Streptosporangium</taxon>
    </lineage>
</organism>
<keyword evidence="5" id="KW-0813">Transport</keyword>
<evidence type="ECO:0000256" key="4">
    <source>
        <dbReference type="ARBA" id="ARBA00023136"/>
    </source>
</evidence>
<dbReference type="Proteomes" id="UP001225356">
    <property type="component" value="Unassembled WGS sequence"/>
</dbReference>
<dbReference type="Gene3D" id="1.10.3720.10">
    <property type="entry name" value="MetI-like"/>
    <property type="match status" value="1"/>
</dbReference>
<dbReference type="Pfam" id="PF00528">
    <property type="entry name" value="BPD_transp_1"/>
    <property type="match status" value="1"/>
</dbReference>
<evidence type="ECO:0000256" key="2">
    <source>
        <dbReference type="ARBA" id="ARBA00022692"/>
    </source>
</evidence>
<evidence type="ECO:0000256" key="3">
    <source>
        <dbReference type="ARBA" id="ARBA00022989"/>
    </source>
</evidence>
<protein>
    <submittedName>
        <fullName evidence="7">Peptide/nickel transport system permease protein</fullName>
    </submittedName>
</protein>
<evidence type="ECO:0000256" key="5">
    <source>
        <dbReference type="RuleBase" id="RU363032"/>
    </source>
</evidence>
<dbReference type="CDD" id="cd06261">
    <property type="entry name" value="TM_PBP2"/>
    <property type="match status" value="1"/>
</dbReference>
<proteinExistence type="inferred from homology"/>
<feature type="transmembrane region" description="Helical" evidence="5">
    <location>
        <begin position="265"/>
        <end position="290"/>
    </location>
</feature>
<keyword evidence="3 5" id="KW-1133">Transmembrane helix</keyword>
<dbReference type="EMBL" id="JAUSQU010000001">
    <property type="protein sequence ID" value="MDP9844008.1"/>
    <property type="molecule type" value="Genomic_DNA"/>
</dbReference>
<dbReference type="PANTHER" id="PTHR43376:SF1">
    <property type="entry name" value="OLIGOPEPTIDE TRANSPORT SYSTEM PERMEASE PROTEIN"/>
    <property type="match status" value="1"/>
</dbReference>
<gene>
    <name evidence="7" type="ORF">J2853_003219</name>
</gene>
<dbReference type="SUPFAM" id="SSF161098">
    <property type="entry name" value="MetI-like"/>
    <property type="match status" value="1"/>
</dbReference>
<dbReference type="PROSITE" id="PS50928">
    <property type="entry name" value="ABC_TM1"/>
    <property type="match status" value="1"/>
</dbReference>
<comment type="caution">
    <text evidence="7">The sequence shown here is derived from an EMBL/GenBank/DDBJ whole genome shotgun (WGS) entry which is preliminary data.</text>
</comment>
<dbReference type="InterPro" id="IPR035906">
    <property type="entry name" value="MetI-like_sf"/>
</dbReference>
<evidence type="ECO:0000313" key="8">
    <source>
        <dbReference type="Proteomes" id="UP001225356"/>
    </source>
</evidence>
<evidence type="ECO:0000256" key="1">
    <source>
        <dbReference type="ARBA" id="ARBA00004141"/>
    </source>
</evidence>
<keyword evidence="8" id="KW-1185">Reference proteome</keyword>
<feature type="transmembrane region" description="Helical" evidence="5">
    <location>
        <begin position="310"/>
        <end position="333"/>
    </location>
</feature>
<dbReference type="PANTHER" id="PTHR43376">
    <property type="entry name" value="OLIGOPEPTIDE TRANSPORT SYSTEM PERMEASE PROTEIN"/>
    <property type="match status" value="1"/>
</dbReference>
<comment type="subcellular location">
    <subcellularLocation>
        <location evidence="5">Cell membrane</location>
        <topology evidence="5">Multi-pass membrane protein</topology>
    </subcellularLocation>
    <subcellularLocation>
        <location evidence="1">Membrane</location>
        <topology evidence="1">Multi-pass membrane protein</topology>
    </subcellularLocation>
</comment>
<feature type="transmembrane region" description="Helical" evidence="5">
    <location>
        <begin position="165"/>
        <end position="185"/>
    </location>
</feature>
<name>A0ABT9QCG3_9ACTN</name>
<keyword evidence="4 5" id="KW-0472">Membrane</keyword>
<evidence type="ECO:0000313" key="7">
    <source>
        <dbReference type="EMBL" id="MDP9844008.1"/>
    </source>
</evidence>
<keyword evidence="2 5" id="KW-0812">Transmembrane</keyword>
<comment type="similarity">
    <text evidence="5">Belongs to the binding-protein-dependent transport system permease family.</text>
</comment>
<dbReference type="InterPro" id="IPR000515">
    <property type="entry name" value="MetI-like"/>
</dbReference>
<evidence type="ECO:0000259" key="6">
    <source>
        <dbReference type="PROSITE" id="PS50928"/>
    </source>
</evidence>
<reference evidence="7 8" key="1">
    <citation type="submission" date="2023-07" db="EMBL/GenBank/DDBJ databases">
        <title>Sequencing the genomes of 1000 actinobacteria strains.</title>
        <authorList>
            <person name="Klenk H.-P."/>
        </authorList>
    </citation>
    <scope>NUCLEOTIDE SEQUENCE [LARGE SCALE GENOMIC DNA]</scope>
    <source>
        <strain evidence="7 8">DSM 46740</strain>
    </source>
</reference>
<feature type="domain" description="ABC transmembrane type-1" evidence="6">
    <location>
        <begin position="118"/>
        <end position="329"/>
    </location>
</feature>
<sequence length="348" mass="37175">MTTLIGARRLPGVNNVVRRLAGHLVRGFVMILVVTTISFVIIRNIPGDPLLARYESLVEQGMSPEQAQRATAALYGFMPRGTLWEQYVDYMRGLIHLNLGQSLSTPGVQVTTLLASAAAWTIVPVLVGTLLSFVVGITMGVYAAMRRSGMLGDLLAISGSLLHGLPQYVLALLIAAIFTTLLPIFPAGGTADILFEPGFNAGYIGSLIQHATLPIVTYALASYGGWILAMKSSVVTVLGDDFILAAELRGLKRGIIFRYVARNAILPLFTILALSLGMLFGGAIFIEMIFNYPGLGLLLINSITSRDYALMGGAFLLITVAIVVANIVADMLYTAIDPRVRSGGETAS</sequence>
<feature type="transmembrane region" description="Helical" evidence="5">
    <location>
        <begin position="117"/>
        <end position="144"/>
    </location>
</feature>